<protein>
    <submittedName>
        <fullName evidence="1">DNA-binding protein</fullName>
    </submittedName>
</protein>
<dbReference type="Pfam" id="PF12728">
    <property type="entry name" value="HTH_17"/>
    <property type="match status" value="1"/>
</dbReference>
<dbReference type="InterPro" id="IPR009061">
    <property type="entry name" value="DNA-bd_dom_put_sf"/>
</dbReference>
<comment type="caution">
    <text evidence="1">The sequence shown here is derived from an EMBL/GenBank/DDBJ whole genome shotgun (WGS) entry which is preliminary data.</text>
</comment>
<proteinExistence type="predicted"/>
<dbReference type="EMBL" id="PTLS01000018">
    <property type="protein sequence ID" value="RMX26360.1"/>
    <property type="molecule type" value="Genomic_DNA"/>
</dbReference>
<keyword evidence="1" id="KW-0238">DNA-binding</keyword>
<organism evidence="1 2">
    <name type="scientific">Limosilactobacillus reuteri</name>
    <name type="common">Lactobacillus reuteri</name>
    <dbReference type="NCBI Taxonomy" id="1598"/>
    <lineage>
        <taxon>Bacteria</taxon>
        <taxon>Bacillati</taxon>
        <taxon>Bacillota</taxon>
        <taxon>Bacilli</taxon>
        <taxon>Lactobacillales</taxon>
        <taxon>Lactobacillaceae</taxon>
        <taxon>Limosilactobacillus</taxon>
    </lineage>
</organism>
<dbReference type="SUPFAM" id="SSF46955">
    <property type="entry name" value="Putative DNA-binding domain"/>
    <property type="match status" value="1"/>
</dbReference>
<dbReference type="InterPro" id="IPR041657">
    <property type="entry name" value="HTH_17"/>
</dbReference>
<dbReference type="Gene3D" id="1.10.1660.10">
    <property type="match status" value="1"/>
</dbReference>
<dbReference type="AlphaFoldDB" id="A0A143Q075"/>
<dbReference type="Proteomes" id="UP000276940">
    <property type="component" value="Unassembled WGS sequence"/>
</dbReference>
<accession>A0A143Q075</accession>
<dbReference type="RefSeq" id="WP_063164172.1">
    <property type="nucleotide sequence ID" value="NZ_CP014786.1"/>
</dbReference>
<evidence type="ECO:0000313" key="2">
    <source>
        <dbReference type="Proteomes" id="UP000276940"/>
    </source>
</evidence>
<reference evidence="1 2" key="1">
    <citation type="journal article" date="2018" name="J Appl Environ Microbiol">
        <title>The gut symbionts Lactobacillus reuteri R2lc and 2010 encode a polyketide synthase cluster that activates the mammalian aryl-hydrocarbon receptor.</title>
        <authorList>
            <person name="Ozcam M."/>
            <person name="Roos S."/>
            <person name="Van Pijkeren J.P."/>
        </authorList>
    </citation>
    <scope>NUCLEOTIDE SEQUENCE [LARGE SCALE GENOMIC DNA]</scope>
    <source>
        <strain evidence="1 2">R2lc</strain>
    </source>
</reference>
<name>A0A143Q075_LIMRT</name>
<gene>
    <name evidence="1" type="ORF">C5O77_01660</name>
</gene>
<evidence type="ECO:0000313" key="1">
    <source>
        <dbReference type="EMBL" id="RMX26360.1"/>
    </source>
</evidence>
<dbReference type="OrthoDB" id="2307668at2"/>
<dbReference type="GO" id="GO:0003677">
    <property type="term" value="F:DNA binding"/>
    <property type="evidence" value="ECO:0007669"/>
    <property type="project" value="UniProtKB-KW"/>
</dbReference>
<sequence>MDSTVEMKLPDDLQGAIITMAQSAINQAVISAKEKDGFRPYMTKTETAKYLHVSPKTLNDWEKSYKDIPVIVIEGVRRYNRTDLDKWMGKHKLNN</sequence>